<keyword evidence="2" id="KW-0378">Hydrolase</keyword>
<gene>
    <name evidence="2" type="ORF">C426_0021</name>
</gene>
<feature type="domain" description="Serine aminopeptidase S33" evidence="1">
    <location>
        <begin position="25"/>
        <end position="287"/>
    </location>
</feature>
<dbReference type="eggNOG" id="COG2267">
    <property type="taxonomic scope" value="Bacteria"/>
</dbReference>
<reference evidence="2 3" key="1">
    <citation type="journal article" date="2012" name="J. Bacteriol.">
        <title>Genome Sequence of the Bacteriocin-Producing Strain Lactococcus garvieae DCC43.</title>
        <authorList>
            <person name="Gabrielsen C."/>
            <person name="Brede D.A."/>
            <person name="Hernandez P.E."/>
            <person name="Nes I.F."/>
            <person name="Diep D.B."/>
        </authorList>
    </citation>
    <scope>NUCLEOTIDE SEQUENCE [LARGE SCALE GENOMIC DNA]</scope>
    <source>
        <strain evidence="2 3">DCC43</strain>
    </source>
</reference>
<evidence type="ECO:0000259" key="1">
    <source>
        <dbReference type="Pfam" id="PF12146"/>
    </source>
</evidence>
<dbReference type="Pfam" id="PF12146">
    <property type="entry name" value="Hydrolase_4"/>
    <property type="match status" value="1"/>
</dbReference>
<dbReference type="RefSeq" id="WP_003134400.1">
    <property type="nucleotide sequence ID" value="NZ_AMQS01000001.1"/>
</dbReference>
<dbReference type="GO" id="GO:0047372">
    <property type="term" value="F:monoacylglycerol lipase activity"/>
    <property type="evidence" value="ECO:0007669"/>
    <property type="project" value="UniProtKB-EC"/>
</dbReference>
<dbReference type="PATRIC" id="fig|1231377.3.peg.21"/>
<dbReference type="EMBL" id="AMQS01000001">
    <property type="protein sequence ID" value="EKF52448.1"/>
    <property type="molecule type" value="Genomic_DNA"/>
</dbReference>
<dbReference type="PANTHER" id="PTHR11614">
    <property type="entry name" value="PHOSPHOLIPASE-RELATED"/>
    <property type="match status" value="1"/>
</dbReference>
<dbReference type="AlphaFoldDB" id="K2NXY0"/>
<dbReference type="EC" id="3.1.1.5" evidence="2"/>
<name>K2NXY0_9LACT</name>
<proteinExistence type="predicted"/>
<dbReference type="Proteomes" id="UP000006787">
    <property type="component" value="Unassembled WGS sequence"/>
</dbReference>
<dbReference type="Gene3D" id="3.40.50.1820">
    <property type="entry name" value="alpha/beta hydrolase"/>
    <property type="match status" value="1"/>
</dbReference>
<organism evidence="2 3">
    <name type="scientific">Lactococcus garvieae DCC43</name>
    <dbReference type="NCBI Taxonomy" id="1231377"/>
    <lineage>
        <taxon>Bacteria</taxon>
        <taxon>Bacillati</taxon>
        <taxon>Bacillota</taxon>
        <taxon>Bacilli</taxon>
        <taxon>Lactobacillales</taxon>
        <taxon>Streptococcaceae</taxon>
        <taxon>Lactococcus</taxon>
    </lineage>
</organism>
<protein>
    <submittedName>
        <fullName evidence="2">Lysophospholipase/ Monoglyceride lipase</fullName>
        <ecNumber evidence="2">3.1.1.23</ecNumber>
        <ecNumber evidence="2">3.1.1.5</ecNumber>
    </submittedName>
</protein>
<dbReference type="InterPro" id="IPR051044">
    <property type="entry name" value="MAG_DAG_Lipase"/>
</dbReference>
<dbReference type="GO" id="GO:0004622">
    <property type="term" value="F:phosphatidylcholine lysophospholipase activity"/>
    <property type="evidence" value="ECO:0007669"/>
    <property type="project" value="UniProtKB-EC"/>
</dbReference>
<dbReference type="SUPFAM" id="SSF53474">
    <property type="entry name" value="alpha/beta-Hydrolases"/>
    <property type="match status" value="1"/>
</dbReference>
<dbReference type="InterPro" id="IPR029058">
    <property type="entry name" value="AB_hydrolase_fold"/>
</dbReference>
<sequence length="308" mass="35121">MIETHTLKSSDNQTELNLLHWPIDKPKAIIQLIHGMAENIARYNDFALYLNGVGFTVIGHDHLGHGHSVNKQQPLYGYFGKAGAKNVITDIHRVKTWAKKRYPELPYFMMGHSMGSFALRNFLQDYPVDIQGAIFMGTGTSPVHLKFFLPLLKKLSQKRAESTAPMIDKLAFGGYSKKFPEKGNFNWLSKNQKNVANYEKDPLLGFTFTHNGFVTLFSLVQRANQKNWMQNLPLDFPLLIISGTDDPVGNFGKGPQKVYQKLKEAGLHHLDLQLLPGLRHEILLEEDYEKVYRLISQWLDKQLTSPTL</sequence>
<comment type="caution">
    <text evidence="2">The sequence shown here is derived from an EMBL/GenBank/DDBJ whole genome shotgun (WGS) entry which is preliminary data.</text>
</comment>
<evidence type="ECO:0000313" key="3">
    <source>
        <dbReference type="Proteomes" id="UP000006787"/>
    </source>
</evidence>
<dbReference type="EC" id="3.1.1.23" evidence="2"/>
<dbReference type="InterPro" id="IPR022742">
    <property type="entry name" value="Hydrolase_4"/>
</dbReference>
<accession>K2NXY0</accession>
<evidence type="ECO:0000313" key="2">
    <source>
        <dbReference type="EMBL" id="EKF52448.1"/>
    </source>
</evidence>